<dbReference type="Proteomes" id="UP000765509">
    <property type="component" value="Unassembled WGS sequence"/>
</dbReference>
<protein>
    <submittedName>
        <fullName evidence="2">Uncharacterized protein</fullName>
    </submittedName>
</protein>
<name>A0A9Q3E3C1_9BASI</name>
<sequence length="147" mass="16871">MSSSYLLTVALSLVFFSRVFAGTKQTCSQVFMEPPLSTLFTNSSSPSSTCRAYDNTWYGCERASCHMDNGLQIVQDLFFVNCVGTVRNKTWSYPFVFPESFTAFDADKKVVVYKGKWSQGRIKAKYTIPAYLRCYWRTKQDRNAKRP</sequence>
<organism evidence="2 3">
    <name type="scientific">Austropuccinia psidii MF-1</name>
    <dbReference type="NCBI Taxonomy" id="1389203"/>
    <lineage>
        <taxon>Eukaryota</taxon>
        <taxon>Fungi</taxon>
        <taxon>Dikarya</taxon>
        <taxon>Basidiomycota</taxon>
        <taxon>Pucciniomycotina</taxon>
        <taxon>Pucciniomycetes</taxon>
        <taxon>Pucciniales</taxon>
        <taxon>Sphaerophragmiaceae</taxon>
        <taxon>Austropuccinia</taxon>
    </lineage>
</organism>
<reference evidence="2" key="1">
    <citation type="submission" date="2021-03" db="EMBL/GenBank/DDBJ databases">
        <title>Draft genome sequence of rust myrtle Austropuccinia psidii MF-1, a brazilian biotype.</title>
        <authorList>
            <person name="Quecine M.C."/>
            <person name="Pachon D.M.R."/>
            <person name="Bonatelli M.L."/>
            <person name="Correr F.H."/>
            <person name="Franceschini L.M."/>
            <person name="Leite T.F."/>
            <person name="Margarido G.R.A."/>
            <person name="Almeida C.A."/>
            <person name="Ferrarezi J.A."/>
            <person name="Labate C.A."/>
        </authorList>
    </citation>
    <scope>NUCLEOTIDE SEQUENCE</scope>
    <source>
        <strain evidence="2">MF-1</strain>
    </source>
</reference>
<feature type="signal peptide" evidence="1">
    <location>
        <begin position="1"/>
        <end position="21"/>
    </location>
</feature>
<accession>A0A9Q3E3C1</accession>
<dbReference type="AlphaFoldDB" id="A0A9Q3E3C1"/>
<keyword evidence="3" id="KW-1185">Reference proteome</keyword>
<evidence type="ECO:0000313" key="2">
    <source>
        <dbReference type="EMBL" id="MBW0513078.1"/>
    </source>
</evidence>
<keyword evidence="1" id="KW-0732">Signal</keyword>
<comment type="caution">
    <text evidence="2">The sequence shown here is derived from an EMBL/GenBank/DDBJ whole genome shotgun (WGS) entry which is preliminary data.</text>
</comment>
<feature type="non-terminal residue" evidence="2">
    <location>
        <position position="147"/>
    </location>
</feature>
<feature type="chain" id="PRO_5040409703" evidence="1">
    <location>
        <begin position="22"/>
        <end position="147"/>
    </location>
</feature>
<evidence type="ECO:0000313" key="3">
    <source>
        <dbReference type="Proteomes" id="UP000765509"/>
    </source>
</evidence>
<gene>
    <name evidence="2" type="ORF">O181_052793</name>
</gene>
<proteinExistence type="predicted"/>
<dbReference type="EMBL" id="AVOT02023170">
    <property type="protein sequence ID" value="MBW0513078.1"/>
    <property type="molecule type" value="Genomic_DNA"/>
</dbReference>
<evidence type="ECO:0000256" key="1">
    <source>
        <dbReference type="SAM" id="SignalP"/>
    </source>
</evidence>